<name>A0ABN6YGH9_9MICO</name>
<keyword evidence="3" id="KW-1185">Reference proteome</keyword>
<reference evidence="3" key="1">
    <citation type="journal article" date="2019" name="Int. J. Syst. Evol. Microbiol.">
        <title>The Global Catalogue of Microorganisms (GCM) 10K type strain sequencing project: providing services to taxonomists for standard genome sequencing and annotation.</title>
        <authorList>
            <consortium name="The Broad Institute Genomics Platform"/>
            <consortium name="The Broad Institute Genome Sequencing Center for Infectious Disease"/>
            <person name="Wu L."/>
            <person name="Ma J."/>
        </authorList>
    </citation>
    <scope>NUCLEOTIDE SEQUENCE [LARGE SCALE GENOMIC DNA]</scope>
    <source>
        <strain evidence="3">NBRC 109019</strain>
    </source>
</reference>
<evidence type="ECO:0000256" key="1">
    <source>
        <dbReference type="SAM" id="MobiDB-lite"/>
    </source>
</evidence>
<dbReference type="Proteomes" id="UP001321477">
    <property type="component" value="Chromosome"/>
</dbReference>
<feature type="region of interest" description="Disordered" evidence="1">
    <location>
        <begin position="56"/>
        <end position="116"/>
    </location>
</feature>
<sequence>MRHDIDPDGGDGACGRGVQHPPRPAAHVEHGADRPVEHRVVGYAGRIRPPVRRQVVRGAVGTPERERPEVPARLPQEARPRIAAARAEVRTTRGPDPPAGGPVRRSGGTLIPAPPR</sequence>
<protein>
    <submittedName>
        <fullName evidence="2">Uncharacterized protein</fullName>
    </submittedName>
</protein>
<evidence type="ECO:0000313" key="2">
    <source>
        <dbReference type="EMBL" id="BDZ54533.1"/>
    </source>
</evidence>
<feature type="region of interest" description="Disordered" evidence="1">
    <location>
        <begin position="1"/>
        <end position="36"/>
    </location>
</feature>
<evidence type="ECO:0000313" key="3">
    <source>
        <dbReference type="Proteomes" id="UP001321477"/>
    </source>
</evidence>
<feature type="compositionally biased region" description="Basic and acidic residues" evidence="1">
    <location>
        <begin position="26"/>
        <end position="36"/>
    </location>
</feature>
<feature type="compositionally biased region" description="Basic and acidic residues" evidence="1">
    <location>
        <begin position="63"/>
        <end position="80"/>
    </location>
</feature>
<accession>A0ABN6YGH9</accession>
<organism evidence="2 3">
    <name type="scientific">Agromyces marinus</name>
    <dbReference type="NCBI Taxonomy" id="1389020"/>
    <lineage>
        <taxon>Bacteria</taxon>
        <taxon>Bacillati</taxon>
        <taxon>Actinomycetota</taxon>
        <taxon>Actinomycetes</taxon>
        <taxon>Micrococcales</taxon>
        <taxon>Microbacteriaceae</taxon>
        <taxon>Agromyces</taxon>
    </lineage>
</organism>
<dbReference type="EMBL" id="AP027734">
    <property type="protein sequence ID" value="BDZ54533.1"/>
    <property type="molecule type" value="Genomic_DNA"/>
</dbReference>
<proteinExistence type="predicted"/>
<gene>
    <name evidence="2" type="ORF">GCM10025870_16060</name>
</gene>